<keyword evidence="3" id="KW-1185">Reference proteome</keyword>
<keyword evidence="2" id="KW-0812">Transmembrane</keyword>
<evidence type="ECO:0000256" key="1">
    <source>
        <dbReference type="SAM" id="MobiDB-lite"/>
    </source>
</evidence>
<evidence type="ECO:0000313" key="3">
    <source>
        <dbReference type="Proteomes" id="UP000046393"/>
    </source>
</evidence>
<dbReference type="AlphaFoldDB" id="A0A0N5AB80"/>
<feature type="region of interest" description="Disordered" evidence="1">
    <location>
        <begin position="1"/>
        <end position="27"/>
    </location>
</feature>
<organism evidence="3 4">
    <name type="scientific">Syphacia muris</name>
    <dbReference type="NCBI Taxonomy" id="451379"/>
    <lineage>
        <taxon>Eukaryota</taxon>
        <taxon>Metazoa</taxon>
        <taxon>Ecdysozoa</taxon>
        <taxon>Nematoda</taxon>
        <taxon>Chromadorea</taxon>
        <taxon>Rhabditida</taxon>
        <taxon>Spirurina</taxon>
        <taxon>Oxyuridomorpha</taxon>
        <taxon>Oxyuroidea</taxon>
        <taxon>Oxyuridae</taxon>
        <taxon>Syphacia</taxon>
    </lineage>
</organism>
<reference evidence="4" key="1">
    <citation type="submission" date="2017-02" db="UniProtKB">
        <authorList>
            <consortium name="WormBaseParasite"/>
        </authorList>
    </citation>
    <scope>IDENTIFICATION</scope>
</reference>
<sequence length="96" mass="11129">MKDDKKRQPKKTITESKSENECPSTVHSVTQSKKQAISTIYLRHMFYNNFQTIIILIKLVTYYITLIITFTLGISDTPEGERSIHFFSWIIATGNQ</sequence>
<keyword evidence="2" id="KW-0472">Membrane</keyword>
<protein>
    <submittedName>
        <fullName evidence="4">Ion_trans_2 domain-containing protein</fullName>
    </submittedName>
</protein>
<feature type="compositionally biased region" description="Basic and acidic residues" evidence="1">
    <location>
        <begin position="1"/>
        <end position="20"/>
    </location>
</feature>
<feature type="transmembrane region" description="Helical" evidence="2">
    <location>
        <begin position="53"/>
        <end position="74"/>
    </location>
</feature>
<evidence type="ECO:0000313" key="4">
    <source>
        <dbReference type="WBParaSite" id="SMUV_0000140601-mRNA-1"/>
    </source>
</evidence>
<name>A0A0N5AB80_9BILA</name>
<keyword evidence="2" id="KW-1133">Transmembrane helix</keyword>
<evidence type="ECO:0000256" key="2">
    <source>
        <dbReference type="SAM" id="Phobius"/>
    </source>
</evidence>
<accession>A0A0N5AB80</accession>
<proteinExistence type="predicted"/>
<dbReference type="Proteomes" id="UP000046393">
    <property type="component" value="Unplaced"/>
</dbReference>
<dbReference type="WBParaSite" id="SMUV_0000140601-mRNA-1">
    <property type="protein sequence ID" value="SMUV_0000140601-mRNA-1"/>
    <property type="gene ID" value="SMUV_0000140601"/>
</dbReference>